<dbReference type="InterPro" id="IPR000537">
    <property type="entry name" value="UbiA_prenyltransferase"/>
</dbReference>
<feature type="transmembrane region" description="Helical" evidence="5">
    <location>
        <begin position="88"/>
        <end position="106"/>
    </location>
</feature>
<organism evidence="6">
    <name type="scientific">bioreactor metagenome</name>
    <dbReference type="NCBI Taxonomy" id="1076179"/>
    <lineage>
        <taxon>unclassified sequences</taxon>
        <taxon>metagenomes</taxon>
        <taxon>ecological metagenomes</taxon>
    </lineage>
</organism>
<reference evidence="6" key="1">
    <citation type="submission" date="2019-08" db="EMBL/GenBank/DDBJ databases">
        <authorList>
            <person name="Kucharzyk K."/>
            <person name="Murdoch R.W."/>
            <person name="Higgins S."/>
            <person name="Loffler F."/>
        </authorList>
    </citation>
    <scope>NUCLEOTIDE SEQUENCE</scope>
</reference>
<gene>
    <name evidence="6" type="primary">menA_17</name>
    <name evidence="6" type="ORF">SDC9_76163</name>
</gene>
<dbReference type="AlphaFoldDB" id="A0A644YT25"/>
<dbReference type="GO" id="GO:0016020">
    <property type="term" value="C:membrane"/>
    <property type="evidence" value="ECO:0007669"/>
    <property type="project" value="UniProtKB-SubCell"/>
</dbReference>
<accession>A0A644YT25</accession>
<dbReference type="EMBL" id="VSSQ01005562">
    <property type="protein sequence ID" value="MPM29623.1"/>
    <property type="molecule type" value="Genomic_DNA"/>
</dbReference>
<name>A0A644YT25_9ZZZZ</name>
<dbReference type="CDD" id="cd13962">
    <property type="entry name" value="PT_UbiA_UBIAD1"/>
    <property type="match status" value="1"/>
</dbReference>
<keyword evidence="6" id="KW-0808">Transferase</keyword>
<dbReference type="Pfam" id="PF01040">
    <property type="entry name" value="UbiA"/>
    <property type="match status" value="1"/>
</dbReference>
<proteinExistence type="predicted"/>
<evidence type="ECO:0000256" key="2">
    <source>
        <dbReference type="ARBA" id="ARBA00022692"/>
    </source>
</evidence>
<comment type="subcellular location">
    <subcellularLocation>
        <location evidence="1">Membrane</location>
        <topology evidence="1">Multi-pass membrane protein</topology>
    </subcellularLocation>
</comment>
<feature type="transmembrane region" description="Helical" evidence="5">
    <location>
        <begin position="126"/>
        <end position="146"/>
    </location>
</feature>
<sequence>MGGLIPLAVYTALTGQAALWVLWRSAPLILGIGLIMLTNNISDIERDIPAGRKTLAVLMGRLKAAGLYRAMLILWPLLITVMTIVEDFAGAVILPPLFLLAGPALLRQAALPLTPPVRGAAMRGILHLNLVLGLGCILVPLLSRILSGGRL</sequence>
<keyword evidence="4 5" id="KW-0472">Membrane</keyword>
<feature type="transmembrane region" description="Helical" evidence="5">
    <location>
        <begin position="20"/>
        <end position="41"/>
    </location>
</feature>
<evidence type="ECO:0000256" key="4">
    <source>
        <dbReference type="ARBA" id="ARBA00023136"/>
    </source>
</evidence>
<evidence type="ECO:0000256" key="1">
    <source>
        <dbReference type="ARBA" id="ARBA00004141"/>
    </source>
</evidence>
<evidence type="ECO:0000256" key="3">
    <source>
        <dbReference type="ARBA" id="ARBA00022989"/>
    </source>
</evidence>
<keyword evidence="3 5" id="KW-1133">Transmembrane helix</keyword>
<protein>
    <submittedName>
        <fullName evidence="6">1,4-dihydroxy-2-naphthoate octaprenyltransferase</fullName>
        <ecNumber evidence="6">2.5.1.74</ecNumber>
    </submittedName>
</protein>
<feature type="transmembrane region" description="Helical" evidence="5">
    <location>
        <begin position="62"/>
        <end position="82"/>
    </location>
</feature>
<dbReference type="GO" id="GO:0046428">
    <property type="term" value="F:1,4-dihydroxy-2-naphthoate polyprenyltransferase activity"/>
    <property type="evidence" value="ECO:0007669"/>
    <property type="project" value="UniProtKB-EC"/>
</dbReference>
<dbReference type="EC" id="2.5.1.74" evidence="6"/>
<evidence type="ECO:0000313" key="6">
    <source>
        <dbReference type="EMBL" id="MPM29623.1"/>
    </source>
</evidence>
<dbReference type="InterPro" id="IPR026046">
    <property type="entry name" value="UBIAD1"/>
</dbReference>
<comment type="caution">
    <text evidence="6">The sequence shown here is derived from an EMBL/GenBank/DDBJ whole genome shotgun (WGS) entry which is preliminary data.</text>
</comment>
<keyword evidence="2 5" id="KW-0812">Transmembrane</keyword>
<evidence type="ECO:0000256" key="5">
    <source>
        <dbReference type="SAM" id="Phobius"/>
    </source>
</evidence>